<dbReference type="RefSeq" id="WP_412442861.1">
    <property type="nucleotide sequence ID" value="NZ_CACRUT010000014.1"/>
</dbReference>
<feature type="signal peptide" evidence="1">
    <location>
        <begin position="1"/>
        <end position="19"/>
    </location>
</feature>
<dbReference type="InterPro" id="IPR029039">
    <property type="entry name" value="Flavoprotein-like_sf"/>
</dbReference>
<evidence type="ECO:0000259" key="2">
    <source>
        <dbReference type="PROSITE" id="PS50902"/>
    </source>
</evidence>
<sequence>MKHRLLFLSCLSVILVALAACSKDDGSDTPLYQYDSIEYDANRKILITYFSWGGNTQHLAEEIANMTDGTLFRIETVNPYPTDYNECTEVAREELDNGVRPELSSTVDNLNDYDVVFVGCPVWWHTAPMAVWSFLESSEYDFSDKIIVPFCTYASTYREETLAKIVELTPGSRHLQGFGTTGRNTGGVESWLRTIHIIR</sequence>
<dbReference type="PROSITE" id="PS51257">
    <property type="entry name" value="PROKAR_LIPOPROTEIN"/>
    <property type="match status" value="1"/>
</dbReference>
<feature type="chain" id="PRO_5026970306" evidence="1">
    <location>
        <begin position="20"/>
        <end position="199"/>
    </location>
</feature>
<feature type="domain" description="Flavodoxin-like" evidence="2">
    <location>
        <begin position="45"/>
        <end position="199"/>
    </location>
</feature>
<organism evidence="3">
    <name type="scientific">Paraprevotella clara</name>
    <dbReference type="NCBI Taxonomy" id="454154"/>
    <lineage>
        <taxon>Bacteria</taxon>
        <taxon>Pseudomonadati</taxon>
        <taxon>Bacteroidota</taxon>
        <taxon>Bacteroidia</taxon>
        <taxon>Bacteroidales</taxon>
        <taxon>Prevotellaceae</taxon>
        <taxon>Paraprevotella</taxon>
    </lineage>
</organism>
<name>A0A6N3CC29_9BACT</name>
<dbReference type="AlphaFoldDB" id="A0A6N3CC29"/>
<dbReference type="GO" id="GO:0010181">
    <property type="term" value="F:FMN binding"/>
    <property type="evidence" value="ECO:0007669"/>
    <property type="project" value="InterPro"/>
</dbReference>
<dbReference type="Pfam" id="PF12682">
    <property type="entry name" value="Flavodoxin_4"/>
    <property type="match status" value="1"/>
</dbReference>
<dbReference type="PANTHER" id="PTHR39201">
    <property type="entry name" value="EXPORTED PROTEIN-RELATED"/>
    <property type="match status" value="1"/>
</dbReference>
<proteinExistence type="predicted"/>
<evidence type="ECO:0000256" key="1">
    <source>
        <dbReference type="SAM" id="SignalP"/>
    </source>
</evidence>
<keyword evidence="1" id="KW-0732">Signal</keyword>
<accession>A0A6N3CC29</accession>
<reference evidence="3" key="1">
    <citation type="submission" date="2019-11" db="EMBL/GenBank/DDBJ databases">
        <authorList>
            <person name="Feng L."/>
        </authorList>
    </citation>
    <scope>NUCLEOTIDE SEQUENCE</scope>
    <source>
        <strain evidence="3">PclaraLFYP37</strain>
    </source>
</reference>
<evidence type="ECO:0000313" key="3">
    <source>
        <dbReference type="EMBL" id="VYU10613.1"/>
    </source>
</evidence>
<gene>
    <name evidence="3" type="ORF">PCLFYP37_01928</name>
</gene>
<dbReference type="Gene3D" id="3.40.50.360">
    <property type="match status" value="1"/>
</dbReference>
<dbReference type="SUPFAM" id="SSF52218">
    <property type="entry name" value="Flavoproteins"/>
    <property type="match status" value="1"/>
</dbReference>
<protein>
    <submittedName>
        <fullName evidence="3">Flavodoxin</fullName>
    </submittedName>
</protein>
<dbReference type="EMBL" id="CACRUT010000014">
    <property type="protein sequence ID" value="VYU10613.1"/>
    <property type="molecule type" value="Genomic_DNA"/>
</dbReference>
<dbReference type="PANTHER" id="PTHR39201:SF1">
    <property type="entry name" value="FLAVODOXIN-LIKE DOMAIN-CONTAINING PROTEIN"/>
    <property type="match status" value="1"/>
</dbReference>
<dbReference type="PROSITE" id="PS50902">
    <property type="entry name" value="FLAVODOXIN_LIKE"/>
    <property type="match status" value="1"/>
</dbReference>
<dbReference type="InterPro" id="IPR008254">
    <property type="entry name" value="Flavodoxin/NO_synth"/>
</dbReference>